<gene>
    <name evidence="3" type="ORF">WMSIL1_LOCUS3710</name>
</gene>
<dbReference type="Proteomes" id="UP000321570">
    <property type="component" value="Unassembled WGS sequence"/>
</dbReference>
<feature type="domain" description="Transmembrane protein 127 transmembrane region" evidence="2">
    <location>
        <begin position="90"/>
        <end position="163"/>
    </location>
</feature>
<reference evidence="3 4" key="1">
    <citation type="submission" date="2019-07" db="EMBL/GenBank/DDBJ databases">
        <authorList>
            <person name="Jastrzebski P J."/>
            <person name="Paukszto L."/>
            <person name="Jastrzebski P J."/>
        </authorList>
    </citation>
    <scope>NUCLEOTIDE SEQUENCE [LARGE SCALE GENOMIC DNA]</scope>
    <source>
        <strain evidence="3 4">WMS-il1</strain>
    </source>
</reference>
<dbReference type="EMBL" id="CABIJS010000111">
    <property type="protein sequence ID" value="VUZ43499.1"/>
    <property type="molecule type" value="Genomic_DNA"/>
</dbReference>
<keyword evidence="1" id="KW-0472">Membrane</keyword>
<organism evidence="3 4">
    <name type="scientific">Hymenolepis diminuta</name>
    <name type="common">Rat tapeworm</name>
    <dbReference type="NCBI Taxonomy" id="6216"/>
    <lineage>
        <taxon>Eukaryota</taxon>
        <taxon>Metazoa</taxon>
        <taxon>Spiralia</taxon>
        <taxon>Lophotrochozoa</taxon>
        <taxon>Platyhelminthes</taxon>
        <taxon>Cestoda</taxon>
        <taxon>Eucestoda</taxon>
        <taxon>Cyclophyllidea</taxon>
        <taxon>Hymenolepididae</taxon>
        <taxon>Hymenolepis</taxon>
    </lineage>
</organism>
<protein>
    <recommendedName>
        <fullName evidence="2">Transmembrane protein 127 transmembrane region domain-containing protein</fullName>
    </recommendedName>
</protein>
<dbReference type="InterPro" id="IPR046795">
    <property type="entry name" value="TMEM127_TM"/>
</dbReference>
<feature type="transmembrane region" description="Helical" evidence="1">
    <location>
        <begin position="203"/>
        <end position="223"/>
    </location>
</feature>
<feature type="transmembrane region" description="Helical" evidence="1">
    <location>
        <begin position="135"/>
        <end position="156"/>
    </location>
</feature>
<dbReference type="AlphaFoldDB" id="A0A564Y951"/>
<feature type="transmembrane region" description="Helical" evidence="1">
    <location>
        <begin position="29"/>
        <end position="47"/>
    </location>
</feature>
<evidence type="ECO:0000313" key="4">
    <source>
        <dbReference type="Proteomes" id="UP000321570"/>
    </source>
</evidence>
<feature type="transmembrane region" description="Helical" evidence="1">
    <location>
        <begin position="97"/>
        <end position="123"/>
    </location>
</feature>
<keyword evidence="4" id="KW-1185">Reference proteome</keyword>
<proteinExistence type="predicted"/>
<accession>A0A564Y951</accession>
<keyword evidence="1" id="KW-1133">Transmembrane helix</keyword>
<dbReference type="Pfam" id="PF20517">
    <property type="entry name" value="TMEM127"/>
    <property type="match status" value="1"/>
</dbReference>
<sequence>MFSNTTSLLIVGSRSFRGAPLFLRRIKSLSFSSNLLATLLLCGATVLKSTFTLKDSPCELNSIGFQDIFSFYAAPGDKEKTRFARVLHRCVTSDSVVTLYCCLALIVLSLLCSILQLFANLNVNLGFMRKYRRRGVLDVCCVFINCVCLGLMYWAASSISQFQFDEIKRNLPNRTFTNIEQTRSFIKNATKTMDAFSISFSGGFYFVLLAGLASLVSFATQTCSRSTIALRRQTSRRVEPQRIVQDPAILWCA</sequence>
<evidence type="ECO:0000259" key="2">
    <source>
        <dbReference type="Pfam" id="PF20517"/>
    </source>
</evidence>
<name>A0A564Y951_HYMDI</name>
<evidence type="ECO:0000313" key="3">
    <source>
        <dbReference type="EMBL" id="VUZ43499.1"/>
    </source>
</evidence>
<evidence type="ECO:0000256" key="1">
    <source>
        <dbReference type="SAM" id="Phobius"/>
    </source>
</evidence>
<keyword evidence="1" id="KW-0812">Transmembrane</keyword>